<name>A0ABN7WH33_GIGMA</name>
<feature type="non-terminal residue" evidence="1">
    <location>
        <position position="140"/>
    </location>
</feature>
<dbReference type="Proteomes" id="UP000789901">
    <property type="component" value="Unassembled WGS sequence"/>
</dbReference>
<accession>A0ABN7WH33</accession>
<comment type="caution">
    <text evidence="1">The sequence shown here is derived from an EMBL/GenBank/DDBJ whole genome shotgun (WGS) entry which is preliminary data.</text>
</comment>
<proteinExistence type="predicted"/>
<evidence type="ECO:0000313" key="2">
    <source>
        <dbReference type="Proteomes" id="UP000789901"/>
    </source>
</evidence>
<keyword evidence="2" id="KW-1185">Reference proteome</keyword>
<gene>
    <name evidence="1" type="ORF">GMARGA_LOCUS30778</name>
</gene>
<dbReference type="EMBL" id="CAJVQB010044265">
    <property type="protein sequence ID" value="CAG8831769.1"/>
    <property type="molecule type" value="Genomic_DNA"/>
</dbReference>
<evidence type="ECO:0000313" key="1">
    <source>
        <dbReference type="EMBL" id="CAG8831769.1"/>
    </source>
</evidence>
<organism evidence="1 2">
    <name type="scientific">Gigaspora margarita</name>
    <dbReference type="NCBI Taxonomy" id="4874"/>
    <lineage>
        <taxon>Eukaryota</taxon>
        <taxon>Fungi</taxon>
        <taxon>Fungi incertae sedis</taxon>
        <taxon>Mucoromycota</taxon>
        <taxon>Glomeromycotina</taxon>
        <taxon>Glomeromycetes</taxon>
        <taxon>Diversisporales</taxon>
        <taxon>Gigasporaceae</taxon>
        <taxon>Gigaspora</taxon>
    </lineage>
</organism>
<sequence length="140" mass="16830">MESNLREICVEYLKKDIDLLNEEHDIIANNELNMVNSINVNQNFKQIINIINESDKRDIHLSSFLGLIRIQDLKLADNQLITQIQFDTKFHYSDLKCYFDDLIIGYKIESERIRDYFDENITNYLNLRETYRYKLLTNNE</sequence>
<protein>
    <submittedName>
        <fullName evidence="1">45542_t:CDS:1</fullName>
    </submittedName>
</protein>
<reference evidence="1 2" key="1">
    <citation type="submission" date="2021-06" db="EMBL/GenBank/DDBJ databases">
        <authorList>
            <person name="Kallberg Y."/>
            <person name="Tangrot J."/>
            <person name="Rosling A."/>
        </authorList>
    </citation>
    <scope>NUCLEOTIDE SEQUENCE [LARGE SCALE GENOMIC DNA]</scope>
    <source>
        <strain evidence="1 2">120-4 pot B 10/14</strain>
    </source>
</reference>